<sequence>MVKVLKPGFYSSIQDFGRFNCQQYGVPYSGVMDRYSAGLANVVLGNASDLAVIEMTMTGVTLQFECNTFICVAGAHMNPKVNDRLVEQNKPIEIHEGDVLSFEKFEKGIRGYLGVLGGFLSKEVLGSRSMYKGITKQNVLLKNDIIEINAKTSFSMNKHSLIKVKDDVFESHFIEVLKGPEFDLLTQEQQEFLTSNIFSVSKNNSRMAYQLEERLENALKPIITSPVLPGTVQLTPSGQLIVLMRDCQTTGGYPRVFQLKESSINILAQKFTGDAIQFRLLEYLK</sequence>
<organism evidence="5 6">
    <name type="scientific">Aestuariibaculum lutulentum</name>
    <dbReference type="NCBI Taxonomy" id="2920935"/>
    <lineage>
        <taxon>Bacteria</taxon>
        <taxon>Pseudomonadati</taxon>
        <taxon>Bacteroidota</taxon>
        <taxon>Flavobacteriia</taxon>
        <taxon>Flavobacteriales</taxon>
        <taxon>Flavobacteriaceae</taxon>
    </lineage>
</organism>
<evidence type="ECO:0000256" key="1">
    <source>
        <dbReference type="ARBA" id="ARBA00022741"/>
    </source>
</evidence>
<evidence type="ECO:0000256" key="2">
    <source>
        <dbReference type="ARBA" id="ARBA00022801"/>
    </source>
</evidence>
<keyword evidence="2" id="KW-0378">Hydrolase</keyword>
<dbReference type="RefSeq" id="WP_240573223.1">
    <property type="nucleotide sequence ID" value="NZ_CP136709.1"/>
</dbReference>
<feature type="domain" description="Carboxyltransferase" evidence="4">
    <location>
        <begin position="23"/>
        <end position="283"/>
    </location>
</feature>
<dbReference type="InterPro" id="IPR052708">
    <property type="entry name" value="PxpC"/>
</dbReference>
<accession>A0ABS9RK07</accession>
<dbReference type="EMBL" id="JAKVQD010000003">
    <property type="protein sequence ID" value="MCH4552836.1"/>
    <property type="molecule type" value="Genomic_DNA"/>
</dbReference>
<comment type="caution">
    <text evidence="5">The sequence shown here is derived from an EMBL/GenBank/DDBJ whole genome shotgun (WGS) entry which is preliminary data.</text>
</comment>
<dbReference type="InterPro" id="IPR003778">
    <property type="entry name" value="CT_A_B"/>
</dbReference>
<evidence type="ECO:0000256" key="3">
    <source>
        <dbReference type="ARBA" id="ARBA00022840"/>
    </source>
</evidence>
<reference evidence="5" key="1">
    <citation type="submission" date="2022-02" db="EMBL/GenBank/DDBJ databases">
        <title>Aestuariibaculum sp., a marine bacterium isolated from sediment in Guangxi.</title>
        <authorList>
            <person name="Ying J."/>
        </authorList>
    </citation>
    <scope>NUCLEOTIDE SEQUENCE</scope>
    <source>
        <strain evidence="5">L182</strain>
    </source>
</reference>
<evidence type="ECO:0000313" key="6">
    <source>
        <dbReference type="Proteomes" id="UP001156141"/>
    </source>
</evidence>
<dbReference type="Gene3D" id="2.40.100.10">
    <property type="entry name" value="Cyclophilin-like"/>
    <property type="match status" value="1"/>
</dbReference>
<gene>
    <name evidence="5" type="ORF">MKW35_09405</name>
</gene>
<dbReference type="Pfam" id="PF02626">
    <property type="entry name" value="CT_A_B"/>
    <property type="match status" value="1"/>
</dbReference>
<dbReference type="PANTHER" id="PTHR43309">
    <property type="entry name" value="5-OXOPROLINASE SUBUNIT C"/>
    <property type="match status" value="1"/>
</dbReference>
<protein>
    <submittedName>
        <fullName evidence="5">Biotin-dependent carboxyltransferase family protein</fullName>
    </submittedName>
</protein>
<dbReference type="PANTHER" id="PTHR43309:SF5">
    <property type="entry name" value="5-OXOPROLINASE SUBUNIT C"/>
    <property type="match status" value="1"/>
</dbReference>
<keyword evidence="1" id="KW-0547">Nucleotide-binding</keyword>
<dbReference type="Proteomes" id="UP001156141">
    <property type="component" value="Unassembled WGS sequence"/>
</dbReference>
<keyword evidence="6" id="KW-1185">Reference proteome</keyword>
<evidence type="ECO:0000313" key="5">
    <source>
        <dbReference type="EMBL" id="MCH4552836.1"/>
    </source>
</evidence>
<keyword evidence="3" id="KW-0067">ATP-binding</keyword>
<name>A0ABS9RK07_9FLAO</name>
<evidence type="ECO:0000259" key="4">
    <source>
        <dbReference type="SMART" id="SM00797"/>
    </source>
</evidence>
<dbReference type="InterPro" id="IPR029000">
    <property type="entry name" value="Cyclophilin-like_dom_sf"/>
</dbReference>
<dbReference type="SMART" id="SM00797">
    <property type="entry name" value="AHS2"/>
    <property type="match status" value="1"/>
</dbReference>
<proteinExistence type="predicted"/>